<protein>
    <recommendedName>
        <fullName evidence="2">DUF7907 domain-containing protein</fullName>
    </recommendedName>
</protein>
<dbReference type="InterPro" id="IPR057229">
    <property type="entry name" value="DUF7907"/>
</dbReference>
<dbReference type="GeneID" id="90035100"/>
<evidence type="ECO:0000256" key="1">
    <source>
        <dbReference type="SAM" id="SignalP"/>
    </source>
</evidence>
<dbReference type="Pfam" id="PF25484">
    <property type="entry name" value="DUF7907"/>
    <property type="match status" value="1"/>
</dbReference>
<dbReference type="EMBL" id="JBBJBU010000003">
    <property type="protein sequence ID" value="KAK7206408.1"/>
    <property type="molecule type" value="Genomic_DNA"/>
</dbReference>
<evidence type="ECO:0000259" key="2">
    <source>
        <dbReference type="Pfam" id="PF25484"/>
    </source>
</evidence>
<proteinExistence type="predicted"/>
<evidence type="ECO:0000313" key="4">
    <source>
        <dbReference type="Proteomes" id="UP001498771"/>
    </source>
</evidence>
<feature type="signal peptide" evidence="1">
    <location>
        <begin position="1"/>
        <end position="20"/>
    </location>
</feature>
<keyword evidence="1" id="KW-0732">Signal</keyword>
<evidence type="ECO:0000313" key="3">
    <source>
        <dbReference type="EMBL" id="KAK7206408.1"/>
    </source>
</evidence>
<organism evidence="3 4">
    <name type="scientific">Myxozyma melibiosi</name>
    <dbReference type="NCBI Taxonomy" id="54550"/>
    <lineage>
        <taxon>Eukaryota</taxon>
        <taxon>Fungi</taxon>
        <taxon>Dikarya</taxon>
        <taxon>Ascomycota</taxon>
        <taxon>Saccharomycotina</taxon>
        <taxon>Lipomycetes</taxon>
        <taxon>Lipomycetales</taxon>
        <taxon>Lipomycetaceae</taxon>
        <taxon>Myxozyma</taxon>
    </lineage>
</organism>
<name>A0ABR1F973_9ASCO</name>
<comment type="caution">
    <text evidence="3">The sequence shown here is derived from an EMBL/GenBank/DDBJ whole genome shotgun (WGS) entry which is preliminary data.</text>
</comment>
<feature type="chain" id="PRO_5046223163" description="DUF7907 domain-containing protein" evidence="1">
    <location>
        <begin position="21"/>
        <end position="213"/>
    </location>
</feature>
<dbReference type="RefSeq" id="XP_064769441.1">
    <property type="nucleotide sequence ID" value="XM_064909588.1"/>
</dbReference>
<sequence>MKYSLALPLSLLGLAVSAAAQVANVTLEVISSDSTIDGKFLTSIHESAGVNYVFLADSGDSYIYDYGVNTFFGTSFAGVSALLQVDDELLTVSVLDGYTKFDIVKGNTLAVNGSSSGFYACKNTGDPYSYSTSAYQAMFYSSDAPSDCIPFTIEYVLVGQSAKNSSSTTYSNSTTNATSTSVPTATYTGGAGMLKASAALTVGVVGAALALVL</sequence>
<reference evidence="3 4" key="1">
    <citation type="submission" date="2024-03" db="EMBL/GenBank/DDBJ databases">
        <title>Genome-scale model development and genomic sequencing of the oleaginous clade Lipomyces.</title>
        <authorList>
            <consortium name="Lawrence Berkeley National Laboratory"/>
            <person name="Czajka J.J."/>
            <person name="Han Y."/>
            <person name="Kim J."/>
            <person name="Mondo S.J."/>
            <person name="Hofstad B.A."/>
            <person name="Robles A."/>
            <person name="Haridas S."/>
            <person name="Riley R."/>
            <person name="LaButti K."/>
            <person name="Pangilinan J."/>
            <person name="Andreopoulos W."/>
            <person name="Lipzen A."/>
            <person name="Yan J."/>
            <person name="Wang M."/>
            <person name="Ng V."/>
            <person name="Grigoriev I.V."/>
            <person name="Spatafora J.W."/>
            <person name="Magnuson J.K."/>
            <person name="Baker S.E."/>
            <person name="Pomraning K.R."/>
        </authorList>
    </citation>
    <scope>NUCLEOTIDE SEQUENCE [LARGE SCALE GENOMIC DNA]</scope>
    <source>
        <strain evidence="3 4">Phaff 52-87</strain>
    </source>
</reference>
<dbReference type="Proteomes" id="UP001498771">
    <property type="component" value="Unassembled WGS sequence"/>
</dbReference>
<accession>A0ABR1F973</accession>
<keyword evidence="4" id="KW-1185">Reference proteome</keyword>
<feature type="domain" description="DUF7907" evidence="2">
    <location>
        <begin position="29"/>
        <end position="151"/>
    </location>
</feature>
<gene>
    <name evidence="3" type="ORF">BZA70DRAFT_134643</name>
</gene>